<dbReference type="InterPro" id="IPR002035">
    <property type="entry name" value="VWF_A"/>
</dbReference>
<dbReference type="RefSeq" id="WP_135415080.1">
    <property type="nucleotide sequence ID" value="NZ_SRLB01000008.1"/>
</dbReference>
<evidence type="ECO:0000259" key="2">
    <source>
        <dbReference type="PROSITE" id="PS50234"/>
    </source>
</evidence>
<dbReference type="Gene3D" id="3.40.50.410">
    <property type="entry name" value="von Willebrand factor, type A domain"/>
    <property type="match status" value="1"/>
</dbReference>
<dbReference type="AlphaFoldDB" id="A0A4Z0NSF3"/>
<dbReference type="PANTHER" id="PTHR41248">
    <property type="entry name" value="NORD PROTEIN"/>
    <property type="match status" value="1"/>
</dbReference>
<dbReference type="InterPro" id="IPR051928">
    <property type="entry name" value="NorD/CobT"/>
</dbReference>
<organism evidence="3 4">
    <name type="scientific">Methylobacterium nonmethylotrophicum</name>
    <dbReference type="NCBI Taxonomy" id="1141884"/>
    <lineage>
        <taxon>Bacteria</taxon>
        <taxon>Pseudomonadati</taxon>
        <taxon>Pseudomonadota</taxon>
        <taxon>Alphaproteobacteria</taxon>
        <taxon>Hyphomicrobiales</taxon>
        <taxon>Methylobacteriaceae</taxon>
        <taxon>Methylobacterium</taxon>
    </lineage>
</organism>
<dbReference type="InterPro" id="IPR036465">
    <property type="entry name" value="vWFA_dom_sf"/>
</dbReference>
<evidence type="ECO:0000313" key="4">
    <source>
        <dbReference type="Proteomes" id="UP000297535"/>
    </source>
</evidence>
<dbReference type="PANTHER" id="PTHR41248:SF1">
    <property type="entry name" value="NORD PROTEIN"/>
    <property type="match status" value="1"/>
</dbReference>
<reference evidence="3 4" key="1">
    <citation type="submission" date="2019-04" db="EMBL/GenBank/DDBJ databases">
        <authorList>
            <person name="Feng G."/>
            <person name="Zhu H."/>
        </authorList>
    </citation>
    <scope>NUCLEOTIDE SEQUENCE [LARGE SCALE GENOMIC DNA]</scope>
    <source>
        <strain evidence="3 4">6HR-1</strain>
    </source>
</reference>
<proteinExistence type="predicted"/>
<keyword evidence="4" id="KW-1185">Reference proteome</keyword>
<feature type="region of interest" description="Disordered" evidence="1">
    <location>
        <begin position="210"/>
        <end position="246"/>
    </location>
</feature>
<feature type="compositionally biased region" description="Low complexity" evidence="1">
    <location>
        <begin position="225"/>
        <end position="234"/>
    </location>
</feature>
<protein>
    <recommendedName>
        <fullName evidence="2">VWFA domain-containing protein</fullName>
    </recommendedName>
</protein>
<comment type="caution">
    <text evidence="3">The sequence shown here is derived from an EMBL/GenBank/DDBJ whole genome shotgun (WGS) entry which is preliminary data.</text>
</comment>
<dbReference type="SMART" id="SM00327">
    <property type="entry name" value="VWA"/>
    <property type="match status" value="1"/>
</dbReference>
<evidence type="ECO:0000256" key="1">
    <source>
        <dbReference type="SAM" id="MobiDB-lite"/>
    </source>
</evidence>
<accession>A0A4Z0NSF3</accession>
<feature type="domain" description="VWFA" evidence="2">
    <location>
        <begin position="341"/>
        <end position="520"/>
    </location>
</feature>
<dbReference type="SUPFAM" id="SSF53300">
    <property type="entry name" value="vWA-like"/>
    <property type="match status" value="1"/>
</dbReference>
<dbReference type="OrthoDB" id="9758211at2"/>
<dbReference type="EMBL" id="SRLB01000008">
    <property type="protein sequence ID" value="TGD99448.1"/>
    <property type="molecule type" value="Genomic_DNA"/>
</dbReference>
<gene>
    <name evidence="3" type="ORF">EU555_13170</name>
</gene>
<dbReference type="Proteomes" id="UP000297535">
    <property type="component" value="Unassembled WGS sequence"/>
</dbReference>
<sequence length="526" mass="56626">MSRGGERRRAALLRALWNRTRPIATWPLPEPGGPPQRPRFDDDEIRLPHGAAPVRAADDRLAEASLAHIGAHLAFGSGRFAAGSLRPVQVALVSLIEDARVEALALRERPGLRRLWLPFHAAEPGARTAPDLMARLSRALLDPGSDDPDAFVAKGRALFFADPSAWTDPGFSRRLGDRLGNDLGQMRVPFSPRSYIVEPAYRDDHAGLWEQPEPEAASGPERLPGDAAARAAGVDPPPGPAASLRRYPEWDHRIRCARPDWASVREEEPATGPTRSVAPDPRLDRTLSLLRLSRMTRRRRQLDGDELDLAAAVDAVGLIRSGRQPEPRLYARIQRRPAPVPVLLLIDVSLSTADPAPGGGRLIDAALDVAYTVIGALPRLQVPLAVMAFRSAGRHDVRATWIKRWSDAPGIAAGRLAALAPGGSTRLGAALRHAGGMLPPGPGLILVLTDGEPSDIDIHDPAYLVADAREACRRLAGDGVTVLGLALAHAQIEALARICTARRCVSIHTLSRLRALIGTIGRGAWS</sequence>
<dbReference type="PROSITE" id="PS50234">
    <property type="entry name" value="VWFA"/>
    <property type="match status" value="1"/>
</dbReference>
<evidence type="ECO:0000313" key="3">
    <source>
        <dbReference type="EMBL" id="TGD99448.1"/>
    </source>
</evidence>
<name>A0A4Z0NSF3_9HYPH</name>